<dbReference type="Proteomes" id="UP000050471">
    <property type="component" value="Unassembled WGS sequence"/>
</dbReference>
<keyword evidence="1" id="KW-0812">Transmembrane</keyword>
<gene>
    <name evidence="2" type="ORF">AKJ29_05250</name>
</gene>
<feature type="transmembrane region" description="Helical" evidence="1">
    <location>
        <begin position="107"/>
        <end position="127"/>
    </location>
</feature>
<keyword evidence="1" id="KW-0472">Membrane</keyword>
<organism evidence="2 3">
    <name type="scientific">Aliiroseovarius crassostreae</name>
    <dbReference type="NCBI Taxonomy" id="154981"/>
    <lineage>
        <taxon>Bacteria</taxon>
        <taxon>Pseudomonadati</taxon>
        <taxon>Pseudomonadota</taxon>
        <taxon>Alphaproteobacteria</taxon>
        <taxon>Rhodobacterales</taxon>
        <taxon>Paracoccaceae</taxon>
        <taxon>Aliiroseovarius</taxon>
    </lineage>
</organism>
<dbReference type="EMBL" id="LKBA01000023">
    <property type="protein sequence ID" value="KPN62010.1"/>
    <property type="molecule type" value="Genomic_DNA"/>
</dbReference>
<keyword evidence="1" id="KW-1133">Transmembrane helix</keyword>
<dbReference type="STRING" id="154981.AKJ29_05250"/>
<comment type="caution">
    <text evidence="2">The sequence shown here is derived from an EMBL/GenBank/DDBJ whole genome shotgun (WGS) entry which is preliminary data.</text>
</comment>
<protein>
    <submittedName>
        <fullName evidence="2">Uncharacterized protein</fullName>
    </submittedName>
</protein>
<evidence type="ECO:0000256" key="1">
    <source>
        <dbReference type="SAM" id="Phobius"/>
    </source>
</evidence>
<evidence type="ECO:0000313" key="3">
    <source>
        <dbReference type="Proteomes" id="UP000050471"/>
    </source>
</evidence>
<evidence type="ECO:0000313" key="2">
    <source>
        <dbReference type="EMBL" id="KPN62010.1"/>
    </source>
</evidence>
<proteinExistence type="predicted"/>
<name>A0A0P7KEZ5_9RHOB</name>
<dbReference type="AlphaFoldDB" id="A0A0P7KEZ5"/>
<feature type="transmembrane region" description="Helical" evidence="1">
    <location>
        <begin position="75"/>
        <end position="95"/>
    </location>
</feature>
<keyword evidence="3" id="KW-1185">Reference proteome</keyword>
<accession>A0A0P7KEZ5</accession>
<sequence length="133" mass="14881">MRSVLLFVVSIPGIYFNPVLIVWFVTMLAKHGLIFSPIRAFNVMKPLSKAVLYGFVPDAILTNVITFSLGKSNLLVILPAVIGISFSAYMLHWELIINSANSRRTNIYVLNVGLIMTLSLGWCIFVMEKSLFV</sequence>
<reference evidence="2 3" key="1">
    <citation type="submission" date="2015-09" db="EMBL/GenBank/DDBJ databases">
        <title>Draft genome sequence of Aliiroseovarius crassostreae CV919-312TSm, the causative agent of Roseovarius Oyster Disease (formerly Juvenile Oyster Disease).</title>
        <authorList>
            <person name="Kessner L."/>
            <person name="Spinard E."/>
            <person name="Nelson D."/>
        </authorList>
    </citation>
    <scope>NUCLEOTIDE SEQUENCE [LARGE SCALE GENOMIC DNA]</scope>
    <source>
        <strain evidence="2 3">CV919-312</strain>
    </source>
</reference>
<feature type="transmembrane region" description="Helical" evidence="1">
    <location>
        <begin position="50"/>
        <end position="69"/>
    </location>
</feature>
<dbReference type="RefSeq" id="WP_055192660.1">
    <property type="nucleotide sequence ID" value="NZ_FPBS01000018.1"/>
</dbReference>
<feature type="transmembrane region" description="Helical" evidence="1">
    <location>
        <begin position="6"/>
        <end position="29"/>
    </location>
</feature>